<dbReference type="PROSITE" id="PS51318">
    <property type="entry name" value="TAT"/>
    <property type="match status" value="1"/>
</dbReference>
<proteinExistence type="predicted"/>
<evidence type="ECO:0000313" key="3">
    <source>
        <dbReference type="EMBL" id="AJE80471.1"/>
    </source>
</evidence>
<name>A0A0B5ENS4_STRA4</name>
<keyword evidence="2" id="KW-0732">Signal</keyword>
<gene>
    <name evidence="3" type="ORF">SLNWT_0095</name>
</gene>
<sequence length="258" mass="27278">MASPHPASRRRVLGYALALPAAVALAGTGAATAATRGPAKARAGVPDIDVQWSTDFSNGWEGWLDTPWNDQPQGEVPRPTVVDSPTAQGKAGRFHLEGGQQRNESQPDAAQNIGEGDTLIFQFTDYLEDGFPVDTDAWQVVMQFKNDGEGSPPCEIKVGNGVYALDGNSGGWHVDIGPAETGKPIDITVQITFSADPGKAVIDAWYAGEQTITGYHPDGAGTLYEGLSSYLKTGIYRDTSIGEAGTRFLTELVIGTPA</sequence>
<dbReference type="AlphaFoldDB" id="A0A0B5ENS4"/>
<organism evidence="3 4">
    <name type="scientific">Streptomyces albus (strain ATCC 21838 / DSM 41398 / FERM P-419 / JCM 4703 / NBRC 107858)</name>
    <dbReference type="NCBI Taxonomy" id="1081613"/>
    <lineage>
        <taxon>Bacteria</taxon>
        <taxon>Bacillati</taxon>
        <taxon>Actinomycetota</taxon>
        <taxon>Actinomycetes</taxon>
        <taxon>Kitasatosporales</taxon>
        <taxon>Streptomycetaceae</taxon>
        <taxon>Streptomyces</taxon>
    </lineage>
</organism>
<dbReference type="InterPro" id="IPR006311">
    <property type="entry name" value="TAT_signal"/>
</dbReference>
<feature type="region of interest" description="Disordered" evidence="1">
    <location>
        <begin position="68"/>
        <end position="92"/>
    </location>
</feature>
<dbReference type="InterPro" id="IPR025975">
    <property type="entry name" value="Polysacc_lyase"/>
</dbReference>
<evidence type="ECO:0000256" key="2">
    <source>
        <dbReference type="SAM" id="SignalP"/>
    </source>
</evidence>
<keyword evidence="4" id="KW-1185">Reference proteome</keyword>
<protein>
    <submittedName>
        <fullName evidence="3">Uncharacterized protein</fullName>
    </submittedName>
</protein>
<dbReference type="Pfam" id="PF14099">
    <property type="entry name" value="Polysacc_lyase"/>
    <property type="match status" value="1"/>
</dbReference>
<feature type="chain" id="PRO_5038697167" evidence="2">
    <location>
        <begin position="27"/>
        <end position="258"/>
    </location>
</feature>
<dbReference type="Gene3D" id="2.60.120.200">
    <property type="match status" value="1"/>
</dbReference>
<reference evidence="3 4" key="1">
    <citation type="submission" date="2015-01" db="EMBL/GenBank/DDBJ databases">
        <title>Enhanced salinomycin production by adjusting the supply of polyketide extender units in Streptomyce albus DSM 41398.</title>
        <authorList>
            <person name="Lu C."/>
        </authorList>
    </citation>
    <scope>NUCLEOTIDE SEQUENCE [LARGE SCALE GENOMIC DNA]</scope>
    <source>
        <strain evidence="4">ATCC 21838 / DSM 41398 / FERM P-419 / JCM 4703 / NBRC 107858</strain>
    </source>
</reference>
<feature type="signal peptide" evidence="2">
    <location>
        <begin position="1"/>
        <end position="26"/>
    </location>
</feature>
<dbReference type="EMBL" id="CP010519">
    <property type="protein sequence ID" value="AJE80471.1"/>
    <property type="molecule type" value="Genomic_DNA"/>
</dbReference>
<accession>A0A0B5ENS4</accession>
<evidence type="ECO:0000313" key="4">
    <source>
        <dbReference type="Proteomes" id="UP000031523"/>
    </source>
</evidence>
<evidence type="ECO:0000256" key="1">
    <source>
        <dbReference type="SAM" id="MobiDB-lite"/>
    </source>
</evidence>
<dbReference type="Proteomes" id="UP000031523">
    <property type="component" value="Chromosome"/>
</dbReference>
<dbReference type="KEGG" id="sals:SLNWT_0095"/>